<dbReference type="GeneID" id="115728569"/>
<dbReference type="GO" id="GO:0005524">
    <property type="term" value="F:ATP binding"/>
    <property type="evidence" value="ECO:0007669"/>
    <property type="project" value="UniProtKB-UniRule"/>
</dbReference>
<keyword evidence="10" id="KW-1133">Transmembrane helix</keyword>
<proteinExistence type="predicted"/>
<dbReference type="InterPro" id="IPR008266">
    <property type="entry name" value="Tyr_kinase_AS"/>
</dbReference>
<feature type="transmembrane region" description="Helical" evidence="10">
    <location>
        <begin position="64"/>
        <end position="88"/>
    </location>
</feature>
<dbReference type="PROSITE" id="PS00109">
    <property type="entry name" value="PROTEIN_KINASE_TYR"/>
    <property type="match status" value="1"/>
</dbReference>
<evidence type="ECO:0000256" key="8">
    <source>
        <dbReference type="ARBA" id="ARBA00048679"/>
    </source>
</evidence>
<dbReference type="AlphaFoldDB" id="A0A8B8MXB4"/>
<dbReference type="EC" id="2.7.11.1" evidence="1"/>
<dbReference type="PANTHER" id="PTHR48005">
    <property type="entry name" value="LEUCINE RICH REPEAT KINASE 2"/>
    <property type="match status" value="1"/>
</dbReference>
<dbReference type="InterPro" id="IPR011009">
    <property type="entry name" value="Kinase-like_dom_sf"/>
</dbReference>
<keyword evidence="2" id="KW-0723">Serine/threonine-protein kinase</keyword>
<dbReference type="InterPro" id="IPR032675">
    <property type="entry name" value="LRR_dom_sf"/>
</dbReference>
<dbReference type="RefSeq" id="XP_030514748.2">
    <property type="nucleotide sequence ID" value="XM_030658888.2"/>
</dbReference>
<feature type="binding site" evidence="9">
    <location>
        <position position="160"/>
    </location>
    <ligand>
        <name>ATP</name>
        <dbReference type="ChEBI" id="CHEBI:30616"/>
    </ligand>
</feature>
<dbReference type="PANTHER" id="PTHR48005:SF70">
    <property type="entry name" value="MDIS1-INTERACTING RECEPTOR LIKE KINASE 2-LIKE"/>
    <property type="match status" value="1"/>
</dbReference>
<keyword evidence="12" id="KW-1185">Reference proteome</keyword>
<dbReference type="PROSITE" id="PS50011">
    <property type="entry name" value="PROTEIN_KINASE_DOM"/>
    <property type="match status" value="1"/>
</dbReference>
<dbReference type="Gene3D" id="1.10.510.10">
    <property type="entry name" value="Transferase(Phosphotransferase) domain 1"/>
    <property type="match status" value="1"/>
</dbReference>
<dbReference type="InterPro" id="IPR051420">
    <property type="entry name" value="Ser_Thr_Kinases_DiverseReg"/>
</dbReference>
<reference evidence="13" key="1">
    <citation type="submission" date="2025-08" db="UniProtKB">
        <authorList>
            <consortium name="RefSeq"/>
        </authorList>
    </citation>
    <scope>IDENTIFICATION</scope>
    <source>
        <tissue evidence="13">Leaf</tissue>
    </source>
</reference>
<evidence type="ECO:0000256" key="5">
    <source>
        <dbReference type="ARBA" id="ARBA00022777"/>
    </source>
</evidence>
<evidence type="ECO:0000256" key="2">
    <source>
        <dbReference type="ARBA" id="ARBA00022527"/>
    </source>
</evidence>
<dbReference type="InterPro" id="IPR000719">
    <property type="entry name" value="Prot_kinase_dom"/>
</dbReference>
<protein>
    <recommendedName>
        <fullName evidence="1">non-specific serine/threonine protein kinase</fullName>
        <ecNumber evidence="1">2.7.11.1</ecNumber>
    </recommendedName>
</protein>
<feature type="domain" description="Protein kinase" evidence="11">
    <location>
        <begin position="131"/>
        <end position="403"/>
    </location>
</feature>
<accession>A0A8B8MXB4</accession>
<keyword evidence="3" id="KW-0808">Transferase</keyword>
<dbReference type="GO" id="GO:0016020">
    <property type="term" value="C:membrane"/>
    <property type="evidence" value="ECO:0007669"/>
    <property type="project" value="UniProtKB-SubCell"/>
</dbReference>
<name>A0A8B8MXB4_9MYRT</name>
<organism evidence="12 13">
    <name type="scientific">Rhodamnia argentea</name>
    <dbReference type="NCBI Taxonomy" id="178133"/>
    <lineage>
        <taxon>Eukaryota</taxon>
        <taxon>Viridiplantae</taxon>
        <taxon>Streptophyta</taxon>
        <taxon>Embryophyta</taxon>
        <taxon>Tracheophyta</taxon>
        <taxon>Spermatophyta</taxon>
        <taxon>Magnoliopsida</taxon>
        <taxon>eudicotyledons</taxon>
        <taxon>Gunneridae</taxon>
        <taxon>Pentapetalae</taxon>
        <taxon>rosids</taxon>
        <taxon>malvids</taxon>
        <taxon>Myrtales</taxon>
        <taxon>Myrtaceae</taxon>
        <taxon>Myrtoideae</taxon>
        <taxon>Myrteae</taxon>
        <taxon>Australasian group</taxon>
        <taxon>Rhodamnia</taxon>
    </lineage>
</organism>
<evidence type="ECO:0000256" key="4">
    <source>
        <dbReference type="ARBA" id="ARBA00022741"/>
    </source>
</evidence>
<comment type="catalytic activity">
    <reaction evidence="7">
        <text>L-threonyl-[protein] + ATP = O-phospho-L-threonyl-[protein] + ADP + H(+)</text>
        <dbReference type="Rhea" id="RHEA:46608"/>
        <dbReference type="Rhea" id="RHEA-COMP:11060"/>
        <dbReference type="Rhea" id="RHEA-COMP:11605"/>
        <dbReference type="ChEBI" id="CHEBI:15378"/>
        <dbReference type="ChEBI" id="CHEBI:30013"/>
        <dbReference type="ChEBI" id="CHEBI:30616"/>
        <dbReference type="ChEBI" id="CHEBI:61977"/>
        <dbReference type="ChEBI" id="CHEBI:456216"/>
        <dbReference type="EC" id="2.7.11.1"/>
    </reaction>
</comment>
<dbReference type="InterPro" id="IPR017441">
    <property type="entry name" value="Protein_kinase_ATP_BS"/>
</dbReference>
<keyword evidence="10" id="KW-0812">Transmembrane</keyword>
<dbReference type="SUPFAM" id="SSF56112">
    <property type="entry name" value="Protein kinase-like (PK-like)"/>
    <property type="match status" value="1"/>
</dbReference>
<evidence type="ECO:0000256" key="9">
    <source>
        <dbReference type="PROSITE-ProRule" id="PRU10141"/>
    </source>
</evidence>
<dbReference type="Proteomes" id="UP000827889">
    <property type="component" value="Chromosome 7"/>
</dbReference>
<gene>
    <name evidence="13" type="primary">LOC115728569</name>
</gene>
<evidence type="ECO:0000256" key="10">
    <source>
        <dbReference type="SAM" id="Phobius"/>
    </source>
</evidence>
<evidence type="ECO:0000313" key="12">
    <source>
        <dbReference type="Proteomes" id="UP000827889"/>
    </source>
</evidence>
<keyword evidence="6 9" id="KW-0067">ATP-binding</keyword>
<evidence type="ECO:0000256" key="7">
    <source>
        <dbReference type="ARBA" id="ARBA00047899"/>
    </source>
</evidence>
<keyword evidence="10" id="KW-0472">Membrane</keyword>
<dbReference type="GO" id="GO:0004674">
    <property type="term" value="F:protein serine/threonine kinase activity"/>
    <property type="evidence" value="ECO:0007669"/>
    <property type="project" value="UniProtKB-KW"/>
</dbReference>
<dbReference type="Pfam" id="PF00069">
    <property type="entry name" value="Pkinase"/>
    <property type="match status" value="1"/>
</dbReference>
<evidence type="ECO:0000256" key="6">
    <source>
        <dbReference type="ARBA" id="ARBA00022840"/>
    </source>
</evidence>
<evidence type="ECO:0000313" key="13">
    <source>
        <dbReference type="RefSeq" id="XP_030514748.2"/>
    </source>
</evidence>
<evidence type="ECO:0000259" key="11">
    <source>
        <dbReference type="PROSITE" id="PS50011"/>
    </source>
</evidence>
<keyword evidence="5" id="KW-0418">Kinase</keyword>
<evidence type="ECO:0000256" key="1">
    <source>
        <dbReference type="ARBA" id="ARBA00012513"/>
    </source>
</evidence>
<dbReference type="Gene3D" id="3.30.200.20">
    <property type="entry name" value="Phosphorylase Kinase, domain 1"/>
    <property type="match status" value="1"/>
</dbReference>
<keyword evidence="4 9" id="KW-0547">Nucleotide-binding</keyword>
<dbReference type="Gene3D" id="3.80.10.10">
    <property type="entry name" value="Ribonuclease Inhibitor"/>
    <property type="match status" value="1"/>
</dbReference>
<dbReference type="KEGG" id="rarg:115728569"/>
<comment type="catalytic activity">
    <reaction evidence="8">
        <text>L-seryl-[protein] + ATP = O-phospho-L-seryl-[protein] + ADP + H(+)</text>
        <dbReference type="Rhea" id="RHEA:17989"/>
        <dbReference type="Rhea" id="RHEA-COMP:9863"/>
        <dbReference type="Rhea" id="RHEA-COMP:11604"/>
        <dbReference type="ChEBI" id="CHEBI:15378"/>
        <dbReference type="ChEBI" id="CHEBI:29999"/>
        <dbReference type="ChEBI" id="CHEBI:30616"/>
        <dbReference type="ChEBI" id="CHEBI:83421"/>
        <dbReference type="ChEBI" id="CHEBI:456216"/>
        <dbReference type="EC" id="2.7.11.1"/>
    </reaction>
</comment>
<sequence>MLALTSIDVSYNDLEGPLPNVKAFNEAPFEAIQHNKRLCGNAAGLPKCNSTGSEKHNRRVGVSITFILILSFLGFLLLSCTLIILVIVNNHRRRIIKREDNERANDLDFKHILSYDGKVFYDRIVEATEGFDSKYYVGEGAYGIVYKAEISEGQTFAVKKTLSSQEDTEIVDLIPFEKEIQALTNIRHRNIVKFYGFCSHAQRCFLVYEYMERGSLRTTLQDDERAIEFRWDKRINLVRGVADALSYMHHECSPPLIHRDLTSNNILLDHDYEAHVSDFGTARLLRTDSSNWTAIACTIGYIAPELAYSSIATEKCDVYSFGVVALETIMGKHPGDHVSRECSSSAQTELMMLKDVLDQRLSPSGVGLQDAQGVVLIAKLAFECLQADPKLRPTMRQVSHELRVQVPLDMPISTVSLEQLHEPNVKKYKAFQEMNLLLYERHKNSVIIIV</sequence>
<dbReference type="PROSITE" id="PS00107">
    <property type="entry name" value="PROTEIN_KINASE_ATP"/>
    <property type="match status" value="1"/>
</dbReference>
<evidence type="ECO:0000256" key="3">
    <source>
        <dbReference type="ARBA" id="ARBA00022679"/>
    </source>
</evidence>